<dbReference type="GO" id="GO:0032787">
    <property type="term" value="P:monocarboxylic acid metabolic process"/>
    <property type="evidence" value="ECO:0007669"/>
    <property type="project" value="UniProtKB-ARBA"/>
</dbReference>
<evidence type="ECO:0000313" key="4">
    <source>
        <dbReference type="EMBL" id="QBI21653.1"/>
    </source>
</evidence>
<dbReference type="PANTHER" id="PTHR42879">
    <property type="entry name" value="3-OXOACYL-(ACYL-CARRIER-PROTEIN) REDUCTASE"/>
    <property type="match status" value="1"/>
</dbReference>
<name>A0A411YKE0_9ACTN</name>
<dbReference type="SMART" id="SM00822">
    <property type="entry name" value="PKS_KR"/>
    <property type="match status" value="1"/>
</dbReference>
<evidence type="ECO:0000256" key="1">
    <source>
        <dbReference type="ARBA" id="ARBA00006484"/>
    </source>
</evidence>
<protein>
    <submittedName>
        <fullName evidence="4">SDR family oxidoreductase</fullName>
    </submittedName>
</protein>
<gene>
    <name evidence="4" type="ORF">ER308_20170</name>
</gene>
<reference evidence="4 5" key="1">
    <citation type="submission" date="2019-01" db="EMBL/GenBank/DDBJ databases">
        <title>Egibacter rhizosphaerae EGI 80759T.</title>
        <authorList>
            <person name="Chen D.-D."/>
            <person name="Tian Y."/>
            <person name="Jiao J.-Y."/>
            <person name="Zhang X.-T."/>
            <person name="Zhang Y.-G."/>
            <person name="Zhang Y."/>
            <person name="Xiao M."/>
            <person name="Shu W.-S."/>
            <person name="Li W.-J."/>
        </authorList>
    </citation>
    <scope>NUCLEOTIDE SEQUENCE [LARGE SCALE GENOMIC DNA]</scope>
    <source>
        <strain evidence="4 5">EGI 80759</strain>
    </source>
</reference>
<dbReference type="NCBIfam" id="NF009466">
    <property type="entry name" value="PRK12826.1-2"/>
    <property type="match status" value="1"/>
</dbReference>
<comment type="similarity">
    <text evidence="1">Belongs to the short-chain dehydrogenases/reductases (SDR) family.</text>
</comment>
<dbReference type="Pfam" id="PF13561">
    <property type="entry name" value="adh_short_C2"/>
    <property type="match status" value="1"/>
</dbReference>
<dbReference type="Gene3D" id="3.40.50.720">
    <property type="entry name" value="NAD(P)-binding Rossmann-like Domain"/>
    <property type="match status" value="1"/>
</dbReference>
<keyword evidence="2" id="KW-0560">Oxidoreductase</keyword>
<organism evidence="4 5">
    <name type="scientific">Egibacter rhizosphaerae</name>
    <dbReference type="NCBI Taxonomy" id="1670831"/>
    <lineage>
        <taxon>Bacteria</taxon>
        <taxon>Bacillati</taxon>
        <taxon>Actinomycetota</taxon>
        <taxon>Nitriliruptoria</taxon>
        <taxon>Egibacterales</taxon>
        <taxon>Egibacteraceae</taxon>
        <taxon>Egibacter</taxon>
    </lineage>
</organism>
<feature type="domain" description="Ketoreductase" evidence="3">
    <location>
        <begin position="3"/>
        <end position="180"/>
    </location>
</feature>
<dbReference type="PRINTS" id="PR00081">
    <property type="entry name" value="GDHRDH"/>
</dbReference>
<sequence>MSSWALVTGASKGIGAATAVSLAADGHDVLVHYGGDADGAARTVEACEAQGAEARAVGCDLSSETAPLTDAMEEVGGVRALVNNAGVTADGLALSMKDEAFARTWEVNVDAAFKLTRAALRRMIRARDGRVVMVSSVVGLHGNPGQANYAASKAALVGLAKSLAREVGGRGVTVNAVAPGFVETAMTEELDESLLERIPAGRLGTPDDVAGAVAFLCSSRAAYVNGTVLQVDGGLFA</sequence>
<accession>A0A411YKE0</accession>
<dbReference type="FunFam" id="3.40.50.720:FF:000173">
    <property type="entry name" value="3-oxoacyl-[acyl-carrier protein] reductase"/>
    <property type="match status" value="1"/>
</dbReference>
<dbReference type="OrthoDB" id="9804774at2"/>
<dbReference type="PANTHER" id="PTHR42879:SF2">
    <property type="entry name" value="3-OXOACYL-[ACYL-CARRIER-PROTEIN] REDUCTASE FABG"/>
    <property type="match status" value="1"/>
</dbReference>
<dbReference type="RefSeq" id="WP_131156645.1">
    <property type="nucleotide sequence ID" value="NZ_CP036402.1"/>
</dbReference>
<dbReference type="InterPro" id="IPR002347">
    <property type="entry name" value="SDR_fam"/>
</dbReference>
<evidence type="ECO:0000313" key="5">
    <source>
        <dbReference type="Proteomes" id="UP000291469"/>
    </source>
</evidence>
<keyword evidence="5" id="KW-1185">Reference proteome</keyword>
<evidence type="ECO:0000259" key="3">
    <source>
        <dbReference type="SMART" id="SM00822"/>
    </source>
</evidence>
<dbReference type="EMBL" id="CP036402">
    <property type="protein sequence ID" value="QBI21653.1"/>
    <property type="molecule type" value="Genomic_DNA"/>
</dbReference>
<dbReference type="Proteomes" id="UP000291469">
    <property type="component" value="Chromosome"/>
</dbReference>
<dbReference type="PRINTS" id="PR00080">
    <property type="entry name" value="SDRFAMILY"/>
</dbReference>
<dbReference type="AlphaFoldDB" id="A0A411YKE0"/>
<evidence type="ECO:0000256" key="2">
    <source>
        <dbReference type="ARBA" id="ARBA00023002"/>
    </source>
</evidence>
<dbReference type="InterPro" id="IPR050259">
    <property type="entry name" value="SDR"/>
</dbReference>
<dbReference type="PROSITE" id="PS00061">
    <property type="entry name" value="ADH_SHORT"/>
    <property type="match status" value="1"/>
</dbReference>
<proteinExistence type="inferred from homology"/>
<dbReference type="InterPro" id="IPR020904">
    <property type="entry name" value="Sc_DH/Rdtase_CS"/>
</dbReference>
<dbReference type="GO" id="GO:0016491">
    <property type="term" value="F:oxidoreductase activity"/>
    <property type="evidence" value="ECO:0007669"/>
    <property type="project" value="UniProtKB-KW"/>
</dbReference>
<dbReference type="SUPFAM" id="SSF51735">
    <property type="entry name" value="NAD(P)-binding Rossmann-fold domains"/>
    <property type="match status" value="1"/>
</dbReference>
<dbReference type="InterPro" id="IPR036291">
    <property type="entry name" value="NAD(P)-bd_dom_sf"/>
</dbReference>
<dbReference type="InterPro" id="IPR057326">
    <property type="entry name" value="KR_dom"/>
</dbReference>
<dbReference type="KEGG" id="erz:ER308_20170"/>